<protein>
    <recommendedName>
        <fullName evidence="3">Phage ABA sandwich domain-containing protein</fullName>
    </recommendedName>
</protein>
<dbReference type="EMBL" id="JACTUZ010000258">
    <property type="protein sequence ID" value="MBC9180219.1"/>
    <property type="molecule type" value="Genomic_DNA"/>
</dbReference>
<proteinExistence type="predicted"/>
<organism evidence="1 2">
    <name type="scientific">Pseudoroseomonas ludipueritiae</name>
    <dbReference type="NCBI Taxonomy" id="198093"/>
    <lineage>
        <taxon>Bacteria</taxon>
        <taxon>Pseudomonadati</taxon>
        <taxon>Pseudomonadota</taxon>
        <taxon>Alphaproteobacteria</taxon>
        <taxon>Acetobacterales</taxon>
        <taxon>Acetobacteraceae</taxon>
        <taxon>Pseudoroseomonas</taxon>
    </lineage>
</organism>
<dbReference type="RefSeq" id="WP_187781177.1">
    <property type="nucleotide sequence ID" value="NZ_JACTUZ010000258.1"/>
</dbReference>
<sequence length="153" mass="17303">MTALRELIERIEAAEEGSRELDGEVWCVVNGLVFRRVHRDGTFDFYNPERRYCVSAEDPLPYFHMAGEYTHRAPYTVPKYTTSLDAAVSLVPEGAGVQIERFWVQHISTPVWSAEVRWGIDGETVYAEERPTPALALCCAALKARLALEEPQS</sequence>
<name>A0ABR7REB7_9PROT</name>
<comment type="caution">
    <text evidence="1">The sequence shown here is derived from an EMBL/GenBank/DDBJ whole genome shotgun (WGS) entry which is preliminary data.</text>
</comment>
<accession>A0ABR7REB7</accession>
<evidence type="ECO:0000313" key="2">
    <source>
        <dbReference type="Proteomes" id="UP000603940"/>
    </source>
</evidence>
<evidence type="ECO:0008006" key="3">
    <source>
        <dbReference type="Google" id="ProtNLM"/>
    </source>
</evidence>
<reference evidence="1 2" key="1">
    <citation type="journal article" date="2009" name="Int. J. Syst. Evol. Microbiol.">
        <title>Transfer of Teichococcus ludipueritiae and Muricoccus roseus to the genus Roseomonas, as Roseomonas ludipueritiae comb. nov. and Roseomonas rosea comb. nov., respectively, and emended description of the genus Roseomonas.</title>
        <authorList>
            <person name="Sanchez-Porro C."/>
            <person name="Gallego V."/>
            <person name="Busse H.J."/>
            <person name="Kampfer P."/>
            <person name="Ventosa A."/>
        </authorList>
    </citation>
    <scope>NUCLEOTIDE SEQUENCE [LARGE SCALE GENOMIC DNA]</scope>
    <source>
        <strain evidence="1 2">DSM 14915</strain>
    </source>
</reference>
<dbReference type="Proteomes" id="UP000603940">
    <property type="component" value="Unassembled WGS sequence"/>
</dbReference>
<evidence type="ECO:0000313" key="1">
    <source>
        <dbReference type="EMBL" id="MBC9180219.1"/>
    </source>
</evidence>
<keyword evidence="2" id="KW-1185">Reference proteome</keyword>
<gene>
    <name evidence="1" type="ORF">IBL25_25060</name>
</gene>